<feature type="domain" description="IspG TIM-barrel" evidence="8">
    <location>
        <begin position="22"/>
        <end position="262"/>
    </location>
</feature>
<dbReference type="GO" id="GO:0019288">
    <property type="term" value="P:isopentenyl diphosphate biosynthetic process, methylerythritol 4-phosphate pathway"/>
    <property type="evidence" value="ECO:0007669"/>
    <property type="project" value="UniProtKB-UniRule"/>
</dbReference>
<name>A0A540WBP5_9ACTN</name>
<dbReference type="NCBIfam" id="NF001540">
    <property type="entry name" value="PRK00366.1"/>
    <property type="match status" value="1"/>
</dbReference>
<feature type="domain" description="IspG C-terminal" evidence="9">
    <location>
        <begin position="277"/>
        <end position="362"/>
    </location>
</feature>
<protein>
    <recommendedName>
        <fullName evidence="7">4-hydroxy-3-methylbut-2-en-1-yl diphosphate synthase (flavodoxin)</fullName>
        <ecNumber evidence="7">1.17.7.3</ecNumber>
    </recommendedName>
    <alternativeName>
        <fullName evidence="7">1-hydroxy-2-methyl-2-(E)-butenyl 4-diphosphate synthase</fullName>
    </alternativeName>
</protein>
<dbReference type="CDD" id="cd00945">
    <property type="entry name" value="Aldolase_Class_I"/>
    <property type="match status" value="1"/>
</dbReference>
<dbReference type="Proteomes" id="UP000319103">
    <property type="component" value="Unassembled WGS sequence"/>
</dbReference>
<dbReference type="PANTHER" id="PTHR30454">
    <property type="entry name" value="4-HYDROXY-3-METHYLBUT-2-EN-1-YL DIPHOSPHATE SYNTHASE"/>
    <property type="match status" value="1"/>
</dbReference>
<proteinExistence type="inferred from homology"/>
<organism evidence="10 11">
    <name type="scientific">Kitasatospora acidiphila</name>
    <dbReference type="NCBI Taxonomy" id="2567942"/>
    <lineage>
        <taxon>Bacteria</taxon>
        <taxon>Bacillati</taxon>
        <taxon>Actinomycetota</taxon>
        <taxon>Actinomycetes</taxon>
        <taxon>Kitasatosporales</taxon>
        <taxon>Streptomycetaceae</taxon>
        <taxon>Kitasatospora</taxon>
    </lineage>
</organism>
<dbReference type="GO" id="GO:0046429">
    <property type="term" value="F:4-hydroxy-3-methylbut-2-en-1-yl diphosphate synthase activity (ferredoxin)"/>
    <property type="evidence" value="ECO:0007669"/>
    <property type="project" value="UniProtKB-UniRule"/>
</dbReference>
<dbReference type="SUPFAM" id="SSF56014">
    <property type="entry name" value="Nitrite and sulphite reductase 4Fe-4S domain-like"/>
    <property type="match status" value="1"/>
</dbReference>
<comment type="cofactor">
    <cofactor evidence="7">
        <name>[4Fe-4S] cluster</name>
        <dbReference type="ChEBI" id="CHEBI:49883"/>
    </cofactor>
    <text evidence="7">Binds 1 [4Fe-4S] cluster.</text>
</comment>
<dbReference type="GO" id="GO:0051539">
    <property type="term" value="F:4 iron, 4 sulfur cluster binding"/>
    <property type="evidence" value="ECO:0007669"/>
    <property type="project" value="UniProtKB-UniRule"/>
</dbReference>
<evidence type="ECO:0000256" key="5">
    <source>
        <dbReference type="ARBA" id="ARBA00023014"/>
    </source>
</evidence>
<comment type="function">
    <text evidence="7">Converts 2C-methyl-D-erythritol 2,4-cyclodiphosphate (ME-2,4cPP) into 1-hydroxy-2-methyl-2-(E)-butenyl 4-diphosphate.</text>
</comment>
<keyword evidence="6 7" id="KW-0414">Isoprene biosynthesis</keyword>
<sequence length="386" mass="40320">MTAISLGIPSLPLKPLATRRVSRQIMVGNVPVGGDAPVSVQSMTTTLTADVNATLQQIAQLTASGCQIVRVAVPSQDDADALPMIAKKSQIPVIADIHFQPKYVFAAIEAGCAAVRVNPGNIKAFDDKVGEIAKAASEAGTPIRIGVNAGSLDKRLLEKYGKATPEALVESALWECSLFEEHGFRDIKISVKHNDPVVMINAYRQLAAACDYPLHLGVTEAGPAFQGTIKSAVAFGALLSEGIGDTIRVSLSAPPVEEVKVGIQILESLNLRQRGLEIVSCPSCGRAQVDVYKLAEEVTAGLEGMEVPLRVAVMGCVVNGPGEAREADLGVASGNGKGQIFVKGEVIKTVPESKIVETLIEEALLLAEQHQAQGGPAGVPAVITAG</sequence>
<evidence type="ECO:0000256" key="3">
    <source>
        <dbReference type="ARBA" id="ARBA00023002"/>
    </source>
</evidence>
<evidence type="ECO:0000256" key="6">
    <source>
        <dbReference type="ARBA" id="ARBA00023229"/>
    </source>
</evidence>
<evidence type="ECO:0000313" key="11">
    <source>
        <dbReference type="Proteomes" id="UP000319103"/>
    </source>
</evidence>
<evidence type="ECO:0000313" key="10">
    <source>
        <dbReference type="EMBL" id="TQF06426.1"/>
    </source>
</evidence>
<dbReference type="Pfam" id="PF26540">
    <property type="entry name" value="GcpE_C"/>
    <property type="match status" value="1"/>
</dbReference>
<dbReference type="RefSeq" id="WP_141636855.1">
    <property type="nucleotide sequence ID" value="NZ_VIGB01000003.1"/>
</dbReference>
<keyword evidence="4 7" id="KW-0408">Iron</keyword>
<dbReference type="InterPro" id="IPR011005">
    <property type="entry name" value="Dihydropteroate_synth-like_sf"/>
</dbReference>
<feature type="binding site" evidence="7">
    <location>
        <position position="284"/>
    </location>
    <ligand>
        <name>[4Fe-4S] cluster</name>
        <dbReference type="ChEBI" id="CHEBI:49883"/>
    </ligand>
</feature>
<keyword evidence="5 7" id="KW-0411">Iron-sulfur</keyword>
<keyword evidence="1 7" id="KW-0004">4Fe-4S</keyword>
<dbReference type="SUPFAM" id="SSF51717">
    <property type="entry name" value="Dihydropteroate synthetase-like"/>
    <property type="match status" value="1"/>
</dbReference>
<dbReference type="Pfam" id="PF04551">
    <property type="entry name" value="GcpE"/>
    <property type="match status" value="1"/>
</dbReference>
<dbReference type="OrthoDB" id="9803214at2"/>
<dbReference type="GO" id="GO:0005506">
    <property type="term" value="F:iron ion binding"/>
    <property type="evidence" value="ECO:0007669"/>
    <property type="project" value="InterPro"/>
</dbReference>
<dbReference type="GO" id="GO:0141197">
    <property type="term" value="F:4-hydroxy-3-methylbut-2-enyl-diphosphate synthase activity (flavodoxin)"/>
    <property type="evidence" value="ECO:0007669"/>
    <property type="project" value="UniProtKB-EC"/>
</dbReference>
<keyword evidence="2 7" id="KW-0479">Metal-binding</keyword>
<dbReference type="Gene3D" id="3.20.20.20">
    <property type="entry name" value="Dihydropteroate synthase-like"/>
    <property type="match status" value="1"/>
</dbReference>
<reference evidence="10 11" key="1">
    <citation type="submission" date="2019-06" db="EMBL/GenBank/DDBJ databases">
        <title>Description of Kitasatospora acidophila sp. nov. isolated from pine grove soil, and reclassification of Streptomyces novaecaesareae to Kitasatospora novaeceasareae comb. nov.</title>
        <authorList>
            <person name="Kim M.J."/>
        </authorList>
    </citation>
    <scope>NUCLEOTIDE SEQUENCE [LARGE SCALE GENOMIC DNA]</scope>
    <source>
        <strain evidence="10 11">MMS16-CNU292</strain>
    </source>
</reference>
<dbReference type="FunFam" id="3.30.413.10:FF:000001">
    <property type="entry name" value="4-hydroxy-3-methylbut-2-en-1-yl diphosphate synthase (flavodoxin)"/>
    <property type="match status" value="1"/>
</dbReference>
<dbReference type="InterPro" id="IPR058579">
    <property type="entry name" value="IspG_C"/>
</dbReference>
<dbReference type="GO" id="GO:0016114">
    <property type="term" value="P:terpenoid biosynthetic process"/>
    <property type="evidence" value="ECO:0007669"/>
    <property type="project" value="InterPro"/>
</dbReference>
<evidence type="ECO:0000256" key="2">
    <source>
        <dbReference type="ARBA" id="ARBA00022723"/>
    </source>
</evidence>
<comment type="catalytic activity">
    <reaction evidence="7">
        <text>(2E)-4-hydroxy-3-methylbut-2-enyl diphosphate + oxidized [flavodoxin] + H2O + 2 H(+) = 2-C-methyl-D-erythritol 2,4-cyclic diphosphate + reduced [flavodoxin]</text>
        <dbReference type="Rhea" id="RHEA:43604"/>
        <dbReference type="Rhea" id="RHEA-COMP:10622"/>
        <dbReference type="Rhea" id="RHEA-COMP:10623"/>
        <dbReference type="ChEBI" id="CHEBI:15377"/>
        <dbReference type="ChEBI" id="CHEBI:15378"/>
        <dbReference type="ChEBI" id="CHEBI:57618"/>
        <dbReference type="ChEBI" id="CHEBI:58210"/>
        <dbReference type="ChEBI" id="CHEBI:58483"/>
        <dbReference type="ChEBI" id="CHEBI:128753"/>
        <dbReference type="EC" id="1.17.7.3"/>
    </reaction>
</comment>
<comment type="pathway">
    <text evidence="7">Isoprenoid biosynthesis; isopentenyl diphosphate biosynthesis via DXP pathway; isopentenyl diphosphate from 1-deoxy-D-xylulose 5-phosphate: step 5/6.</text>
</comment>
<evidence type="ECO:0000256" key="1">
    <source>
        <dbReference type="ARBA" id="ARBA00022485"/>
    </source>
</evidence>
<dbReference type="FunFam" id="3.20.20.20:FF:000003">
    <property type="entry name" value="4-hydroxy-3-methylbut-2-en-1-yl diphosphate synthase (flavodoxin)"/>
    <property type="match status" value="1"/>
</dbReference>
<dbReference type="NCBIfam" id="TIGR00612">
    <property type="entry name" value="ispG_gcpE"/>
    <property type="match status" value="1"/>
</dbReference>
<keyword evidence="3 7" id="KW-0560">Oxidoreductase</keyword>
<gene>
    <name evidence="7 10" type="primary">ispG</name>
    <name evidence="10" type="synonym">gcpE</name>
    <name evidence="10" type="ORF">E6W39_34780</name>
</gene>
<dbReference type="PIRSF" id="PIRSF004640">
    <property type="entry name" value="IspG"/>
    <property type="match status" value="1"/>
</dbReference>
<evidence type="ECO:0000259" key="8">
    <source>
        <dbReference type="Pfam" id="PF04551"/>
    </source>
</evidence>
<dbReference type="EMBL" id="VIGB01000003">
    <property type="protein sequence ID" value="TQF06426.1"/>
    <property type="molecule type" value="Genomic_DNA"/>
</dbReference>
<comment type="similarity">
    <text evidence="7">Belongs to the IspG family.</text>
</comment>
<comment type="caution">
    <text evidence="10">The sequence shown here is derived from an EMBL/GenBank/DDBJ whole genome shotgun (WGS) entry which is preliminary data.</text>
</comment>
<dbReference type="HAMAP" id="MF_00159">
    <property type="entry name" value="IspG"/>
    <property type="match status" value="1"/>
</dbReference>
<dbReference type="InterPro" id="IPR016425">
    <property type="entry name" value="IspG_bac"/>
</dbReference>
<evidence type="ECO:0000256" key="7">
    <source>
        <dbReference type="HAMAP-Rule" id="MF_00159"/>
    </source>
</evidence>
<dbReference type="AlphaFoldDB" id="A0A540WBP5"/>
<dbReference type="InterPro" id="IPR058578">
    <property type="entry name" value="IspG_TIM"/>
</dbReference>
<dbReference type="PANTHER" id="PTHR30454:SF0">
    <property type="entry name" value="4-HYDROXY-3-METHYLBUT-2-EN-1-YL DIPHOSPHATE SYNTHASE (FERREDOXIN), CHLOROPLASTIC"/>
    <property type="match status" value="1"/>
</dbReference>
<dbReference type="UniPathway" id="UPA00056">
    <property type="reaction ID" value="UER00096"/>
</dbReference>
<dbReference type="EC" id="1.17.7.3" evidence="7"/>
<dbReference type="InterPro" id="IPR045854">
    <property type="entry name" value="NO2/SO3_Rdtase_4Fe4S_sf"/>
</dbReference>
<keyword evidence="11" id="KW-1185">Reference proteome</keyword>
<accession>A0A540WBP5</accession>
<dbReference type="Gene3D" id="3.30.413.10">
    <property type="entry name" value="Sulfite Reductase Hemoprotein, domain 1"/>
    <property type="match status" value="1"/>
</dbReference>
<feature type="binding site" evidence="7">
    <location>
        <position position="323"/>
    </location>
    <ligand>
        <name>[4Fe-4S] cluster</name>
        <dbReference type="ChEBI" id="CHEBI:49883"/>
    </ligand>
</feature>
<dbReference type="InterPro" id="IPR004588">
    <property type="entry name" value="IspG_bac-typ"/>
</dbReference>
<evidence type="ECO:0000256" key="4">
    <source>
        <dbReference type="ARBA" id="ARBA00023004"/>
    </source>
</evidence>
<feature type="binding site" evidence="7">
    <location>
        <position position="281"/>
    </location>
    <ligand>
        <name>[4Fe-4S] cluster</name>
        <dbReference type="ChEBI" id="CHEBI:49883"/>
    </ligand>
</feature>
<feature type="binding site" evidence="7">
    <location>
        <position position="316"/>
    </location>
    <ligand>
        <name>[4Fe-4S] cluster</name>
        <dbReference type="ChEBI" id="CHEBI:49883"/>
    </ligand>
</feature>
<evidence type="ECO:0000259" key="9">
    <source>
        <dbReference type="Pfam" id="PF26540"/>
    </source>
</evidence>